<keyword evidence="5 8" id="KW-1133">Transmembrane helix</keyword>
<evidence type="ECO:0000313" key="10">
    <source>
        <dbReference type="EMBL" id="GHD04755.1"/>
    </source>
</evidence>
<protein>
    <submittedName>
        <fullName evidence="10">ABC transporter</fullName>
    </submittedName>
</protein>
<evidence type="ECO:0000256" key="1">
    <source>
        <dbReference type="ARBA" id="ARBA00004651"/>
    </source>
</evidence>
<evidence type="ECO:0000256" key="6">
    <source>
        <dbReference type="ARBA" id="ARBA00023136"/>
    </source>
</evidence>
<dbReference type="Gene3D" id="3.40.50.300">
    <property type="entry name" value="P-loop containing nucleotide triphosphate hydrolases"/>
    <property type="match status" value="1"/>
</dbReference>
<dbReference type="GO" id="GO:0015421">
    <property type="term" value="F:ABC-type oligopeptide transporter activity"/>
    <property type="evidence" value="ECO:0007669"/>
    <property type="project" value="TreeGrafter"/>
</dbReference>
<evidence type="ECO:0000313" key="11">
    <source>
        <dbReference type="Proteomes" id="UP000638353"/>
    </source>
</evidence>
<dbReference type="InterPro" id="IPR036640">
    <property type="entry name" value="ABC1_TM_sf"/>
</dbReference>
<feature type="compositionally biased region" description="Low complexity" evidence="7">
    <location>
        <begin position="14"/>
        <end position="24"/>
    </location>
</feature>
<evidence type="ECO:0000256" key="5">
    <source>
        <dbReference type="ARBA" id="ARBA00022989"/>
    </source>
</evidence>
<sequence length="656" mass="71319">MSKSEDGRDSRPRTGGPAHHGPATGPAPTPTVPQPRPARPRPTVPPELDYNGRRHRRAMEDATLLDMARRIPAALAQTARLAWSVDRRMVVTVLVCQVLSGVGTAIMLAAVAQALPHLLTAPSPAAALDAAWPALVVAGVAQAAGSGAWIAADWATRRLNPQVASAADLAIVDLHMRAEVSAYDQEGFKDRSQAAEIGAMRAVDLADDAKTFTNGLVQLVSAASVLTVLHPLLLLVLLLSVVPKGIGGVIAARIDYRVHDRTVSARNVRGMMRWWLTTAELADELRANTMREYLHFWYRTMCERVEGRELEGAGPYLRITACAAALSGFFVLGMWASLGALVLGGHMALAVAGTAIVASQTSGRALNSIIRYGTVMFHHALYLSDYHEFLDEVRNSTTNRGNTLIHHAPHTIHLDEVAFTYPHKETPALHPLSLTLRRGEVIAIVGENGAGKSTLVRLLTGLTLPTSGTLRWDTTDLATADAESVWRHVGLVPQKNGHWPLAARENITLGQQRDSDDSEVWEAAESVGMAAPLRKLPGGLDTLLARSVWGGHELSGGQWQRLACARALYRSPGVLVLDEPTSEMDPRGEHEIFRALREMAPDRITLVVTHRLDNVRMADRVIVLDRGRIREEGTFDELVAREDSLLAELYALSKDR</sequence>
<dbReference type="SUPFAM" id="SSF90123">
    <property type="entry name" value="ABC transporter transmembrane region"/>
    <property type="match status" value="1"/>
</dbReference>
<dbReference type="GO" id="GO:0005886">
    <property type="term" value="C:plasma membrane"/>
    <property type="evidence" value="ECO:0007669"/>
    <property type="project" value="UniProtKB-SubCell"/>
</dbReference>
<dbReference type="PROSITE" id="PS50893">
    <property type="entry name" value="ABC_TRANSPORTER_2"/>
    <property type="match status" value="1"/>
</dbReference>
<dbReference type="InterPro" id="IPR003593">
    <property type="entry name" value="AAA+_ATPase"/>
</dbReference>
<feature type="transmembrane region" description="Helical" evidence="8">
    <location>
        <begin position="131"/>
        <end position="152"/>
    </location>
</feature>
<dbReference type="InterPro" id="IPR003439">
    <property type="entry name" value="ABC_transporter-like_ATP-bd"/>
</dbReference>
<evidence type="ECO:0000256" key="7">
    <source>
        <dbReference type="SAM" id="MobiDB-lite"/>
    </source>
</evidence>
<dbReference type="SUPFAM" id="SSF52540">
    <property type="entry name" value="P-loop containing nucleoside triphosphate hydrolases"/>
    <property type="match status" value="1"/>
</dbReference>
<reference evidence="10" key="2">
    <citation type="submission" date="2020-09" db="EMBL/GenBank/DDBJ databases">
        <authorList>
            <person name="Sun Q."/>
            <person name="Ohkuma M."/>
        </authorList>
    </citation>
    <scope>NUCLEOTIDE SEQUENCE</scope>
    <source>
        <strain evidence="10">JCM 4637</strain>
    </source>
</reference>
<feature type="transmembrane region" description="Helical" evidence="8">
    <location>
        <begin position="90"/>
        <end position="111"/>
    </location>
</feature>
<dbReference type="PANTHER" id="PTHR43394:SF1">
    <property type="entry name" value="ATP-BINDING CASSETTE SUB-FAMILY B MEMBER 10, MITOCHONDRIAL"/>
    <property type="match status" value="1"/>
</dbReference>
<name>A0A918X289_9ACTN</name>
<dbReference type="Gene3D" id="1.20.1560.10">
    <property type="entry name" value="ABC transporter type 1, transmembrane domain"/>
    <property type="match status" value="1"/>
</dbReference>
<evidence type="ECO:0000256" key="8">
    <source>
        <dbReference type="SAM" id="Phobius"/>
    </source>
</evidence>
<evidence type="ECO:0000256" key="4">
    <source>
        <dbReference type="ARBA" id="ARBA00022840"/>
    </source>
</evidence>
<dbReference type="EMBL" id="BMVC01000011">
    <property type="protein sequence ID" value="GHD04755.1"/>
    <property type="molecule type" value="Genomic_DNA"/>
</dbReference>
<evidence type="ECO:0000256" key="2">
    <source>
        <dbReference type="ARBA" id="ARBA00022692"/>
    </source>
</evidence>
<dbReference type="GO" id="GO:0016887">
    <property type="term" value="F:ATP hydrolysis activity"/>
    <property type="evidence" value="ECO:0007669"/>
    <property type="project" value="InterPro"/>
</dbReference>
<dbReference type="Proteomes" id="UP000638353">
    <property type="component" value="Unassembled WGS sequence"/>
</dbReference>
<feature type="domain" description="ABC transporter" evidence="9">
    <location>
        <begin position="412"/>
        <end position="651"/>
    </location>
</feature>
<comment type="subcellular location">
    <subcellularLocation>
        <location evidence="1">Cell membrane</location>
        <topology evidence="1">Multi-pass membrane protein</topology>
    </subcellularLocation>
</comment>
<dbReference type="Pfam" id="PF00005">
    <property type="entry name" value="ABC_tran"/>
    <property type="match status" value="1"/>
</dbReference>
<dbReference type="AlphaFoldDB" id="A0A918X289"/>
<dbReference type="InterPro" id="IPR039421">
    <property type="entry name" value="Type_1_exporter"/>
</dbReference>
<accession>A0A918X289</accession>
<dbReference type="SMART" id="SM00382">
    <property type="entry name" value="AAA"/>
    <property type="match status" value="1"/>
</dbReference>
<gene>
    <name evidence="10" type="ORF">GCM10010334_54270</name>
</gene>
<feature type="compositionally biased region" description="Basic and acidic residues" evidence="7">
    <location>
        <begin position="1"/>
        <end position="12"/>
    </location>
</feature>
<keyword evidence="6 8" id="KW-0472">Membrane</keyword>
<comment type="caution">
    <text evidence="10">The sequence shown here is derived from an EMBL/GenBank/DDBJ whole genome shotgun (WGS) entry which is preliminary data.</text>
</comment>
<evidence type="ECO:0000259" key="9">
    <source>
        <dbReference type="PROSITE" id="PS50893"/>
    </source>
</evidence>
<dbReference type="PANTHER" id="PTHR43394">
    <property type="entry name" value="ATP-DEPENDENT PERMEASE MDL1, MITOCHONDRIAL"/>
    <property type="match status" value="1"/>
</dbReference>
<proteinExistence type="predicted"/>
<evidence type="ECO:0000256" key="3">
    <source>
        <dbReference type="ARBA" id="ARBA00022741"/>
    </source>
</evidence>
<dbReference type="GO" id="GO:0005524">
    <property type="term" value="F:ATP binding"/>
    <property type="evidence" value="ECO:0007669"/>
    <property type="project" value="UniProtKB-KW"/>
</dbReference>
<organism evidence="10 11">
    <name type="scientific">Streptomyces finlayi</name>
    <dbReference type="NCBI Taxonomy" id="67296"/>
    <lineage>
        <taxon>Bacteria</taxon>
        <taxon>Bacillati</taxon>
        <taxon>Actinomycetota</taxon>
        <taxon>Actinomycetes</taxon>
        <taxon>Kitasatosporales</taxon>
        <taxon>Streptomycetaceae</taxon>
        <taxon>Streptomyces</taxon>
    </lineage>
</organism>
<keyword evidence="2 8" id="KW-0812">Transmembrane</keyword>
<feature type="compositionally biased region" description="Pro residues" evidence="7">
    <location>
        <begin position="25"/>
        <end position="45"/>
    </location>
</feature>
<dbReference type="CDD" id="cd03228">
    <property type="entry name" value="ABCC_MRP_Like"/>
    <property type="match status" value="1"/>
</dbReference>
<feature type="region of interest" description="Disordered" evidence="7">
    <location>
        <begin position="1"/>
        <end position="56"/>
    </location>
</feature>
<dbReference type="InterPro" id="IPR027417">
    <property type="entry name" value="P-loop_NTPase"/>
</dbReference>
<keyword evidence="3" id="KW-0547">Nucleotide-binding</keyword>
<reference evidence="10" key="1">
    <citation type="journal article" date="2014" name="Int. J. Syst. Evol. Microbiol.">
        <title>Complete genome sequence of Corynebacterium casei LMG S-19264T (=DSM 44701T), isolated from a smear-ripened cheese.</title>
        <authorList>
            <consortium name="US DOE Joint Genome Institute (JGI-PGF)"/>
            <person name="Walter F."/>
            <person name="Albersmeier A."/>
            <person name="Kalinowski J."/>
            <person name="Ruckert C."/>
        </authorList>
    </citation>
    <scope>NUCLEOTIDE SEQUENCE</scope>
    <source>
        <strain evidence="10">JCM 4637</strain>
    </source>
</reference>
<keyword evidence="4" id="KW-0067">ATP-binding</keyword>